<comment type="caution">
    <text evidence="1">The sequence shown here is derived from an EMBL/GenBank/DDBJ whole genome shotgun (WGS) entry which is preliminary data.</text>
</comment>
<reference evidence="1" key="1">
    <citation type="submission" date="2018-11" db="EMBL/GenBank/DDBJ databases">
        <authorList>
            <consortium name="Pathogen Informatics"/>
        </authorList>
    </citation>
    <scope>NUCLEOTIDE SEQUENCE</scope>
</reference>
<dbReference type="Proteomes" id="UP000784294">
    <property type="component" value="Unassembled WGS sequence"/>
</dbReference>
<protein>
    <submittedName>
        <fullName evidence="1">Uncharacterized protein</fullName>
    </submittedName>
</protein>
<organism evidence="1 2">
    <name type="scientific">Protopolystoma xenopodis</name>
    <dbReference type="NCBI Taxonomy" id="117903"/>
    <lineage>
        <taxon>Eukaryota</taxon>
        <taxon>Metazoa</taxon>
        <taxon>Spiralia</taxon>
        <taxon>Lophotrochozoa</taxon>
        <taxon>Platyhelminthes</taxon>
        <taxon>Monogenea</taxon>
        <taxon>Polyopisthocotylea</taxon>
        <taxon>Polystomatidea</taxon>
        <taxon>Polystomatidae</taxon>
        <taxon>Protopolystoma</taxon>
    </lineage>
</organism>
<dbReference type="AlphaFoldDB" id="A0A3S5AWG8"/>
<name>A0A3S5AWG8_9PLAT</name>
<evidence type="ECO:0000313" key="2">
    <source>
        <dbReference type="Proteomes" id="UP000784294"/>
    </source>
</evidence>
<keyword evidence="2" id="KW-1185">Reference proteome</keyword>
<evidence type="ECO:0000313" key="1">
    <source>
        <dbReference type="EMBL" id="VEL27047.1"/>
    </source>
</evidence>
<accession>A0A3S5AWG8</accession>
<sequence>MGACSDHFHETRSQRRFEQVMRSCVQLQMKRWPTQHCPWSLEGKCTFQSRRHDVDEGIDFSLQSKGFQKFSFAQRQSEAQ</sequence>
<proteinExistence type="predicted"/>
<dbReference type="EMBL" id="CAAALY010084509">
    <property type="protein sequence ID" value="VEL27047.1"/>
    <property type="molecule type" value="Genomic_DNA"/>
</dbReference>
<gene>
    <name evidence="1" type="ORF">PXEA_LOCUS20487</name>
</gene>